<organism evidence="1 2">
    <name type="scientific">Pontibacillus halophilus JSM 076056 = DSM 19796</name>
    <dbReference type="NCBI Taxonomy" id="1385510"/>
    <lineage>
        <taxon>Bacteria</taxon>
        <taxon>Bacillati</taxon>
        <taxon>Bacillota</taxon>
        <taxon>Bacilli</taxon>
        <taxon>Bacillales</taxon>
        <taxon>Bacillaceae</taxon>
        <taxon>Pontibacillus</taxon>
    </lineage>
</organism>
<name>A0A0A5GM04_9BACI</name>
<gene>
    <name evidence="1" type="ORF">N781_17440</name>
</gene>
<reference evidence="1 2" key="1">
    <citation type="submission" date="2013-08" db="EMBL/GenBank/DDBJ databases">
        <authorList>
            <person name="Huang J."/>
            <person name="Wang G."/>
        </authorList>
    </citation>
    <scope>NUCLEOTIDE SEQUENCE [LARGE SCALE GENOMIC DNA]</scope>
    <source>
        <strain evidence="1 2">JSM 076056</strain>
    </source>
</reference>
<protein>
    <submittedName>
        <fullName evidence="1">Uncharacterized protein</fullName>
    </submittedName>
</protein>
<evidence type="ECO:0000313" key="1">
    <source>
        <dbReference type="EMBL" id="KGX92268.1"/>
    </source>
</evidence>
<dbReference type="AlphaFoldDB" id="A0A0A5GM04"/>
<keyword evidence="2" id="KW-1185">Reference proteome</keyword>
<proteinExistence type="predicted"/>
<comment type="caution">
    <text evidence="1">The sequence shown here is derived from an EMBL/GenBank/DDBJ whole genome shotgun (WGS) entry which is preliminary data.</text>
</comment>
<dbReference type="Proteomes" id="UP000030528">
    <property type="component" value="Unassembled WGS sequence"/>
</dbReference>
<accession>A0A0A5GM04</accession>
<sequence length="45" mass="5357">MMILGLCSLLLLCVVELVTVSYTLTINESQLEEQPFRYYEDFFYE</sequence>
<evidence type="ECO:0000313" key="2">
    <source>
        <dbReference type="Proteomes" id="UP000030528"/>
    </source>
</evidence>
<dbReference type="EMBL" id="AVPE01000007">
    <property type="protein sequence ID" value="KGX92268.1"/>
    <property type="molecule type" value="Genomic_DNA"/>
</dbReference>
<dbReference type="STRING" id="1385510.GCA_000425205_00668"/>